<keyword evidence="6 10" id="KW-1133">Transmembrane helix</keyword>
<geneLocation type="mitochondrion" evidence="13"/>
<evidence type="ECO:0000256" key="2">
    <source>
        <dbReference type="ARBA" id="ARBA00007012"/>
    </source>
</evidence>
<evidence type="ECO:0000256" key="9">
    <source>
        <dbReference type="ARBA" id="ARBA00049551"/>
    </source>
</evidence>
<evidence type="ECO:0000256" key="11">
    <source>
        <dbReference type="SAM" id="SignalP"/>
    </source>
</evidence>
<evidence type="ECO:0000256" key="5">
    <source>
        <dbReference type="ARBA" id="ARBA00022692"/>
    </source>
</evidence>
<reference evidence="13" key="1">
    <citation type="submission" date="2020-01" db="EMBL/GenBank/DDBJ databases">
        <title>Predation is a polymorphic trait in natural populations of nematode-trapping fungi.</title>
        <authorList>
            <person name="Goncalves P."/>
            <person name="Vidal-Diez de Ulzurrun G."/>
        </authorList>
    </citation>
    <scope>NUCLEOTIDE SEQUENCE</scope>
</reference>
<proteinExistence type="inferred from homology"/>
<feature type="transmembrane region" description="Helical" evidence="10">
    <location>
        <begin position="126"/>
        <end position="150"/>
    </location>
</feature>
<name>A0A6G7NYG4_ORBOL</name>
<dbReference type="EMBL" id="MN972613">
    <property type="protein sequence ID" value="QIJ60002.1"/>
    <property type="molecule type" value="Genomic_DNA"/>
</dbReference>
<feature type="domain" description="NADH:quinone oxidoreductase/Mrp antiporter transmembrane" evidence="12">
    <location>
        <begin position="142"/>
        <end position="388"/>
    </location>
</feature>
<dbReference type="GO" id="GO:0016020">
    <property type="term" value="C:membrane"/>
    <property type="evidence" value="ECO:0007669"/>
    <property type="project" value="UniProtKB-SubCell"/>
</dbReference>
<keyword evidence="13" id="KW-0496">Mitochondrion</keyword>
<dbReference type="AlphaFoldDB" id="A0A6G7NYG4"/>
<feature type="signal peptide" evidence="11">
    <location>
        <begin position="1"/>
        <end position="17"/>
    </location>
</feature>
<feature type="transmembrane region" description="Helical" evidence="10">
    <location>
        <begin position="338"/>
        <end position="359"/>
    </location>
</feature>
<feature type="transmembrane region" description="Helical" evidence="10">
    <location>
        <begin position="314"/>
        <end position="332"/>
    </location>
</feature>
<feature type="transmembrane region" description="Helical" evidence="10">
    <location>
        <begin position="283"/>
        <end position="302"/>
    </location>
</feature>
<feature type="transmembrane region" description="Helical" evidence="10">
    <location>
        <begin position="428"/>
        <end position="454"/>
    </location>
</feature>
<feature type="transmembrane region" description="Helical" evidence="10">
    <location>
        <begin position="366"/>
        <end position="391"/>
    </location>
</feature>
<keyword evidence="11" id="KW-0732">Signal</keyword>
<organism evidence="13">
    <name type="scientific">Orbilia oligospora</name>
    <name type="common">Nematode-trapping fungus</name>
    <name type="synonym">Arthrobotrys oligospora</name>
    <dbReference type="NCBI Taxonomy" id="2813651"/>
    <lineage>
        <taxon>Eukaryota</taxon>
        <taxon>Fungi</taxon>
        <taxon>Dikarya</taxon>
        <taxon>Ascomycota</taxon>
        <taxon>Pezizomycotina</taxon>
        <taxon>Orbiliomycetes</taxon>
        <taxon>Orbiliales</taxon>
        <taxon>Orbiliaceae</taxon>
        <taxon>Orbilia</taxon>
    </lineage>
</organism>
<evidence type="ECO:0000256" key="7">
    <source>
        <dbReference type="ARBA" id="ARBA00023136"/>
    </source>
</evidence>
<evidence type="ECO:0000256" key="3">
    <source>
        <dbReference type="ARBA" id="ARBA00012944"/>
    </source>
</evidence>
<feature type="transmembrane region" description="Helical" evidence="10">
    <location>
        <begin position="171"/>
        <end position="196"/>
    </location>
</feature>
<evidence type="ECO:0000259" key="12">
    <source>
        <dbReference type="Pfam" id="PF00361"/>
    </source>
</evidence>
<keyword evidence="5 10" id="KW-0812">Transmembrane</keyword>
<evidence type="ECO:0000256" key="1">
    <source>
        <dbReference type="ARBA" id="ARBA00004141"/>
    </source>
</evidence>
<accession>A0A6G7NYG4</accession>
<evidence type="ECO:0000256" key="4">
    <source>
        <dbReference type="ARBA" id="ARBA00021008"/>
    </source>
</evidence>
<evidence type="ECO:0000256" key="8">
    <source>
        <dbReference type="ARBA" id="ARBA00031028"/>
    </source>
</evidence>
<feature type="transmembrane region" description="Helical" evidence="10">
    <location>
        <begin position="494"/>
        <end position="515"/>
    </location>
</feature>
<comment type="catalytic activity">
    <reaction evidence="9">
        <text>a ubiquinone + NADH + 5 H(+)(in) = a ubiquinol + NAD(+) + 4 H(+)(out)</text>
        <dbReference type="Rhea" id="RHEA:29091"/>
        <dbReference type="Rhea" id="RHEA-COMP:9565"/>
        <dbReference type="Rhea" id="RHEA-COMP:9566"/>
        <dbReference type="ChEBI" id="CHEBI:15378"/>
        <dbReference type="ChEBI" id="CHEBI:16389"/>
        <dbReference type="ChEBI" id="CHEBI:17976"/>
        <dbReference type="ChEBI" id="CHEBI:57540"/>
        <dbReference type="ChEBI" id="CHEBI:57945"/>
        <dbReference type="EC" id="7.1.1.2"/>
    </reaction>
</comment>
<dbReference type="InterPro" id="IPR001750">
    <property type="entry name" value="ND/Mrp_TM"/>
</dbReference>
<evidence type="ECO:0000256" key="6">
    <source>
        <dbReference type="ARBA" id="ARBA00022989"/>
    </source>
</evidence>
<gene>
    <name evidence="13" type="primary">NAD2</name>
</gene>
<feature type="chain" id="PRO_5026308404" description="NADH-ubiquinone oxidoreductase chain 2" evidence="11">
    <location>
        <begin position="18"/>
        <end position="534"/>
    </location>
</feature>
<feature type="transmembrane region" description="Helical" evidence="10">
    <location>
        <begin position="33"/>
        <end position="62"/>
    </location>
</feature>
<sequence length="534" mass="61074">MILICSCFILLMNAVTSRQDKYLSYNRITSLILLYSIFLAFNSLDIICLGTGIGIFGGLFLITSIRQNFVVFILILSFFILQLISFHNRDFKYLKKPLIKQISDNIEKTERNAIIDLSGIIDFPTIILFILVGAVCLMSCCDLITMFLCLELQSYGLYILSSIYRNSELAIGAALTYFLLGGLSSCFILLGSALFYVNTGITFIEGIYALYSSTDVMLIQSQDWILSLFENQVKEKWIKTNEVNPIESFDISLIILSIGYLFKVSSAPFHFWSPDVYDSLPTLVTTFVAIMAKISIFIFMLDLVHFSSEAKTEFFWTSFLSLIIGTVVGLVQTRIKRLFAYSTISHVGFILLALTINTLESIQAFIFYLMQYSLSNLNFFFILLSMGYYLWYYHSYYLLKDQLNSPIPPLLGFFGKQMVLSAALDKGFYFMVLIAIITSVIGTSYYLAVIKLVFFNENNDIIKEHYSETINTWNWNYIKSELIKTKIIKKKFRLLSTSLSLMISCLTLIILLFIIKPDPWLSSVKILTIMLFNS</sequence>
<protein>
    <recommendedName>
        <fullName evidence="4">NADH-ubiquinone oxidoreductase chain 2</fullName>
        <ecNumber evidence="3">7.1.1.2</ecNumber>
    </recommendedName>
    <alternativeName>
        <fullName evidence="8">NADH dehydrogenase subunit 2</fullName>
    </alternativeName>
</protein>
<dbReference type="EC" id="7.1.1.2" evidence="3"/>
<evidence type="ECO:0000313" key="13">
    <source>
        <dbReference type="EMBL" id="QIJ60002.1"/>
    </source>
</evidence>
<comment type="subcellular location">
    <subcellularLocation>
        <location evidence="1">Membrane</location>
        <topology evidence="1">Multi-pass membrane protein</topology>
    </subcellularLocation>
</comment>
<evidence type="ECO:0000256" key="10">
    <source>
        <dbReference type="SAM" id="Phobius"/>
    </source>
</evidence>
<dbReference type="Pfam" id="PF00361">
    <property type="entry name" value="Proton_antipo_M"/>
    <property type="match status" value="1"/>
</dbReference>
<comment type="similarity">
    <text evidence="2">Belongs to the complex I subunit 2 family.</text>
</comment>
<dbReference type="PANTHER" id="PTHR22773">
    <property type="entry name" value="NADH DEHYDROGENASE"/>
    <property type="match status" value="1"/>
</dbReference>
<keyword evidence="7 10" id="KW-0472">Membrane</keyword>
<feature type="transmembrane region" description="Helical" evidence="10">
    <location>
        <begin position="69"/>
        <end position="87"/>
    </location>
</feature>
<dbReference type="GO" id="GO:0008137">
    <property type="term" value="F:NADH dehydrogenase (ubiquinone) activity"/>
    <property type="evidence" value="ECO:0007669"/>
    <property type="project" value="UniProtKB-EC"/>
</dbReference>